<protein>
    <submittedName>
        <fullName evidence="1">2-deoxyglucose-6-phosphatase</fullName>
    </submittedName>
</protein>
<dbReference type="Gene3D" id="3.40.50.1000">
    <property type="entry name" value="HAD superfamily/HAD-like"/>
    <property type="match status" value="1"/>
</dbReference>
<keyword evidence="2" id="KW-1185">Reference proteome</keyword>
<dbReference type="NCBIfam" id="TIGR01993">
    <property type="entry name" value="Pyr-5-nucltdase"/>
    <property type="match status" value="1"/>
</dbReference>
<accession>A0A1V2EXI6</accession>
<dbReference type="InterPro" id="IPR006439">
    <property type="entry name" value="HAD-SF_hydro_IA"/>
</dbReference>
<evidence type="ECO:0000313" key="2">
    <source>
        <dbReference type="Proteomes" id="UP000188729"/>
    </source>
</evidence>
<dbReference type="Pfam" id="PF00702">
    <property type="entry name" value="Hydrolase"/>
    <property type="match status" value="1"/>
</dbReference>
<dbReference type="SFLD" id="SFLDG01129">
    <property type="entry name" value="C1.5:_HAD__Beta-PGM__Phosphata"/>
    <property type="match status" value="1"/>
</dbReference>
<comment type="caution">
    <text evidence="1">The sequence shown here is derived from an EMBL/GenBank/DDBJ whole genome shotgun (WGS) entry which is preliminary data.</text>
</comment>
<dbReference type="InterPro" id="IPR010237">
    <property type="entry name" value="Pyr-5-nucltdase"/>
</dbReference>
<dbReference type="SFLD" id="SFLDS00003">
    <property type="entry name" value="Haloacid_Dehalogenase"/>
    <property type="match status" value="1"/>
</dbReference>
<name>A0A1V2EXI6_9SPHN</name>
<dbReference type="PRINTS" id="PR00413">
    <property type="entry name" value="HADHALOGNASE"/>
</dbReference>
<dbReference type="SFLD" id="SFLDG01132">
    <property type="entry name" value="C1.5.3:_5'-Nucleotidase_Like"/>
    <property type="match status" value="1"/>
</dbReference>
<dbReference type="Gene3D" id="1.10.150.450">
    <property type="match status" value="1"/>
</dbReference>
<dbReference type="PANTHER" id="PTHR12725:SF117">
    <property type="entry name" value="HALOACID DEHALOGENASE-LIKE HYDROLASE"/>
    <property type="match status" value="1"/>
</dbReference>
<dbReference type="STRING" id="1915074.SPHI_10950"/>
<dbReference type="EMBL" id="MPSB01000003">
    <property type="protein sequence ID" value="ONF96899.1"/>
    <property type="molecule type" value="Genomic_DNA"/>
</dbReference>
<dbReference type="AlphaFoldDB" id="A0A1V2EXI6"/>
<evidence type="ECO:0000313" key="1">
    <source>
        <dbReference type="EMBL" id="ONF96899.1"/>
    </source>
</evidence>
<proteinExistence type="predicted"/>
<dbReference type="Proteomes" id="UP000188729">
    <property type="component" value="Unassembled WGS sequence"/>
</dbReference>
<dbReference type="OrthoDB" id="9803141at2"/>
<organism evidence="1 2">
    <name type="scientific">Sphingomonas jeddahensis</name>
    <dbReference type="NCBI Taxonomy" id="1915074"/>
    <lineage>
        <taxon>Bacteria</taxon>
        <taxon>Pseudomonadati</taxon>
        <taxon>Pseudomonadota</taxon>
        <taxon>Alphaproteobacteria</taxon>
        <taxon>Sphingomonadales</taxon>
        <taxon>Sphingomonadaceae</taxon>
        <taxon>Sphingomonas</taxon>
    </lineage>
</organism>
<reference evidence="1 2" key="1">
    <citation type="submission" date="2016-11" db="EMBL/GenBank/DDBJ databases">
        <title>Genome sequence of Sphingomonas jeddahensis G39.</title>
        <authorList>
            <person name="Poehlein A."/>
            <person name="Wuebbeler J.H."/>
            <person name="Steinbuechel A."/>
            <person name="Daniel R."/>
        </authorList>
    </citation>
    <scope>NUCLEOTIDE SEQUENCE [LARGE SCALE GENOMIC DNA]</scope>
    <source>
        <strain evidence="1 2">G39</strain>
    </source>
</reference>
<dbReference type="NCBIfam" id="TIGR01509">
    <property type="entry name" value="HAD-SF-IA-v3"/>
    <property type="match status" value="1"/>
</dbReference>
<dbReference type="SUPFAM" id="SSF56784">
    <property type="entry name" value="HAD-like"/>
    <property type="match status" value="1"/>
</dbReference>
<dbReference type="PANTHER" id="PTHR12725">
    <property type="entry name" value="HALOACID DEHALOGENASE-LIKE HYDROLASE"/>
    <property type="match status" value="1"/>
</dbReference>
<gene>
    <name evidence="1" type="ORF">SPHI_10950</name>
</gene>
<sequence>MPPGLDHVRAWVFDLDNTLYPSSADLFAQIDTKMTDYIARLLGLDRVEARRIQKAYFLGHGTTLAGLMAEHHVDPHDFLAFVHDVEMDVLEENAPLAAAVAKLPGRKVVFTNGDGPYATRVLKRLGLGESFEAIHDIHAMDLAPKPAPSAYAGLCAALSIDPRTALFADDMARNLAPAKAIGMTTVWVDNGSEQAHDTDRSFIDYTTPDLTAWLEGILDKA</sequence>
<dbReference type="InterPro" id="IPR023214">
    <property type="entry name" value="HAD_sf"/>
</dbReference>
<dbReference type="RefSeq" id="WP_076743855.1">
    <property type="nucleotide sequence ID" value="NZ_MPSB01000003.1"/>
</dbReference>
<dbReference type="InterPro" id="IPR036412">
    <property type="entry name" value="HAD-like_sf"/>
</dbReference>